<sequence length="192" mass="21626">MASVVRYASPFAETEKPPPPVVLLLLQTDLNVHTSTGLVIHEDLDHPVPSAKKTVVFAPVHRHTYPPPPIFEDVIPTPTMLTRKIIEHHEAWECGERETAIIKTTVHTLVEKLLDMTKSLSDQDPELMQEVFRQAAQMHPDLCKYENNWATRCIVQARLKATSSNASNKVAKEVVADVIQIGRRTRAKVNKQ</sequence>
<evidence type="ECO:0000313" key="2">
    <source>
        <dbReference type="Proteomes" id="UP001218218"/>
    </source>
</evidence>
<gene>
    <name evidence="1" type="ORF">DFH08DRAFT_817530</name>
</gene>
<keyword evidence="2" id="KW-1185">Reference proteome</keyword>
<proteinExistence type="predicted"/>
<name>A0AAD6ZI61_9AGAR</name>
<accession>A0AAD6ZI61</accession>
<dbReference type="EMBL" id="JARIHO010000046">
    <property type="protein sequence ID" value="KAJ7323500.1"/>
    <property type="molecule type" value="Genomic_DNA"/>
</dbReference>
<evidence type="ECO:0000313" key="1">
    <source>
        <dbReference type="EMBL" id="KAJ7323500.1"/>
    </source>
</evidence>
<dbReference type="Proteomes" id="UP001218218">
    <property type="component" value="Unassembled WGS sequence"/>
</dbReference>
<organism evidence="1 2">
    <name type="scientific">Mycena albidolilacea</name>
    <dbReference type="NCBI Taxonomy" id="1033008"/>
    <lineage>
        <taxon>Eukaryota</taxon>
        <taxon>Fungi</taxon>
        <taxon>Dikarya</taxon>
        <taxon>Basidiomycota</taxon>
        <taxon>Agaricomycotina</taxon>
        <taxon>Agaricomycetes</taxon>
        <taxon>Agaricomycetidae</taxon>
        <taxon>Agaricales</taxon>
        <taxon>Marasmiineae</taxon>
        <taxon>Mycenaceae</taxon>
        <taxon>Mycena</taxon>
    </lineage>
</organism>
<comment type="caution">
    <text evidence="1">The sequence shown here is derived from an EMBL/GenBank/DDBJ whole genome shotgun (WGS) entry which is preliminary data.</text>
</comment>
<dbReference type="AlphaFoldDB" id="A0AAD6ZI61"/>
<protein>
    <submittedName>
        <fullName evidence="1">Uncharacterized protein</fullName>
    </submittedName>
</protein>
<reference evidence="1" key="1">
    <citation type="submission" date="2023-03" db="EMBL/GenBank/DDBJ databases">
        <title>Massive genome expansion in bonnet fungi (Mycena s.s.) driven by repeated elements and novel gene families across ecological guilds.</title>
        <authorList>
            <consortium name="Lawrence Berkeley National Laboratory"/>
            <person name="Harder C.B."/>
            <person name="Miyauchi S."/>
            <person name="Viragh M."/>
            <person name="Kuo A."/>
            <person name="Thoen E."/>
            <person name="Andreopoulos B."/>
            <person name="Lu D."/>
            <person name="Skrede I."/>
            <person name="Drula E."/>
            <person name="Henrissat B."/>
            <person name="Morin E."/>
            <person name="Kohler A."/>
            <person name="Barry K."/>
            <person name="LaButti K."/>
            <person name="Morin E."/>
            <person name="Salamov A."/>
            <person name="Lipzen A."/>
            <person name="Mereny Z."/>
            <person name="Hegedus B."/>
            <person name="Baldrian P."/>
            <person name="Stursova M."/>
            <person name="Weitz H."/>
            <person name="Taylor A."/>
            <person name="Grigoriev I.V."/>
            <person name="Nagy L.G."/>
            <person name="Martin F."/>
            <person name="Kauserud H."/>
        </authorList>
    </citation>
    <scope>NUCLEOTIDE SEQUENCE</scope>
    <source>
        <strain evidence="1">CBHHK002</strain>
    </source>
</reference>